<proteinExistence type="predicted"/>
<keyword evidence="3" id="KW-1185">Reference proteome</keyword>
<dbReference type="EMBL" id="CAXHTA020000008">
    <property type="protein sequence ID" value="CAL5223112.1"/>
    <property type="molecule type" value="Genomic_DNA"/>
</dbReference>
<evidence type="ECO:0000256" key="1">
    <source>
        <dbReference type="SAM" id="MobiDB-lite"/>
    </source>
</evidence>
<dbReference type="Proteomes" id="UP001497392">
    <property type="component" value="Unassembled WGS sequence"/>
</dbReference>
<gene>
    <name evidence="2" type="primary">g5574</name>
    <name evidence="2" type="ORF">VP750_LOCUS4771</name>
</gene>
<organism evidence="2 3">
    <name type="scientific">Coccomyxa viridis</name>
    <dbReference type="NCBI Taxonomy" id="1274662"/>
    <lineage>
        <taxon>Eukaryota</taxon>
        <taxon>Viridiplantae</taxon>
        <taxon>Chlorophyta</taxon>
        <taxon>core chlorophytes</taxon>
        <taxon>Trebouxiophyceae</taxon>
        <taxon>Trebouxiophyceae incertae sedis</taxon>
        <taxon>Coccomyxaceae</taxon>
        <taxon>Coccomyxa</taxon>
    </lineage>
</organism>
<name>A0ABP1G002_9CHLO</name>
<sequence length="303" mass="32637">MSGSAWPGWPGSAPAFVRGNFRFKPDQQAVVAALMAVLQRAMQAGPDAAVAARHTLISNNPATQTLLKLLPDSGQLPTIQQLEQQESILLLADVMKLARQSEAANFEPLEVFTRSVQCTTRKAAVAIIGVNVSVRGRRPANDQHRVDLLRSSRLEQDLQQLGVQQGLADLIVAYLRFLMLRDDDDSVAGSRAVPAELYLNHMLPGTNAALRELGGKDIFQANVLIRLVPSFKAALQAYQMRAAQSGQSFERMVLLEAAVQGWSLATPDARALLRAVIAAEPAVSPERAPVDDGASQATSSTGR</sequence>
<comment type="caution">
    <text evidence="2">The sequence shown here is derived from an EMBL/GenBank/DDBJ whole genome shotgun (WGS) entry which is preliminary data.</text>
</comment>
<evidence type="ECO:0000313" key="2">
    <source>
        <dbReference type="EMBL" id="CAL5223112.1"/>
    </source>
</evidence>
<reference evidence="2 3" key="1">
    <citation type="submission" date="2024-06" db="EMBL/GenBank/DDBJ databases">
        <authorList>
            <person name="Kraege A."/>
            <person name="Thomma B."/>
        </authorList>
    </citation>
    <scope>NUCLEOTIDE SEQUENCE [LARGE SCALE GENOMIC DNA]</scope>
</reference>
<protein>
    <submittedName>
        <fullName evidence="2">G5574 protein</fullName>
    </submittedName>
</protein>
<evidence type="ECO:0000313" key="3">
    <source>
        <dbReference type="Proteomes" id="UP001497392"/>
    </source>
</evidence>
<feature type="region of interest" description="Disordered" evidence="1">
    <location>
        <begin position="284"/>
        <end position="303"/>
    </location>
</feature>
<accession>A0ABP1G002</accession>